<feature type="region of interest" description="Disordered" evidence="1">
    <location>
        <begin position="565"/>
        <end position="584"/>
    </location>
</feature>
<feature type="domain" description="AMP-dependent synthetase/ligase" evidence="2">
    <location>
        <begin position="185"/>
        <end position="356"/>
    </location>
</feature>
<feature type="region of interest" description="Disordered" evidence="1">
    <location>
        <begin position="1569"/>
        <end position="1603"/>
    </location>
</feature>
<feature type="compositionally biased region" description="Low complexity" evidence="1">
    <location>
        <begin position="1827"/>
        <end position="1845"/>
    </location>
</feature>
<feature type="compositionally biased region" description="Polar residues" evidence="1">
    <location>
        <begin position="378"/>
        <end position="405"/>
    </location>
</feature>
<evidence type="ECO:0000313" key="5">
    <source>
        <dbReference type="EMBL" id="KAG9320147.1"/>
    </source>
</evidence>
<dbReference type="InterPro" id="IPR025110">
    <property type="entry name" value="AMP-bd_C"/>
</dbReference>
<dbReference type="Gene3D" id="3.30.300.30">
    <property type="match status" value="2"/>
</dbReference>
<feature type="compositionally biased region" description="Polar residues" evidence="1">
    <location>
        <begin position="1"/>
        <end position="19"/>
    </location>
</feature>
<feature type="region of interest" description="Disordered" evidence="1">
    <location>
        <begin position="1646"/>
        <end position="1721"/>
    </location>
</feature>
<gene>
    <name evidence="5" type="ORF">KVV02_000724</name>
</gene>
<proteinExistence type="predicted"/>
<dbReference type="GO" id="GO:0005829">
    <property type="term" value="C:cytosol"/>
    <property type="evidence" value="ECO:0007669"/>
    <property type="project" value="TreeGrafter"/>
</dbReference>
<feature type="region of interest" description="Disordered" evidence="1">
    <location>
        <begin position="1825"/>
        <end position="1845"/>
    </location>
</feature>
<feature type="domain" description="Meiotically up-regulated gene 62 protein-like alpha-beta" evidence="4">
    <location>
        <begin position="725"/>
        <end position="864"/>
    </location>
</feature>
<dbReference type="InterPro" id="IPR045851">
    <property type="entry name" value="AMP-bd_C_sf"/>
</dbReference>
<feature type="region of interest" description="Disordered" evidence="1">
    <location>
        <begin position="49"/>
        <end position="80"/>
    </location>
</feature>
<protein>
    <submittedName>
        <fullName evidence="5">Uncharacterized protein</fullName>
    </submittedName>
</protein>
<feature type="domain" description="AMP-binding enzyme C-terminal" evidence="3">
    <location>
        <begin position="1437"/>
        <end position="1542"/>
    </location>
</feature>
<dbReference type="EMBL" id="JAIFTL010000323">
    <property type="protein sequence ID" value="KAG9320147.1"/>
    <property type="molecule type" value="Genomic_DNA"/>
</dbReference>
<feature type="region of interest" description="Disordered" evidence="1">
    <location>
        <begin position="1347"/>
        <end position="1384"/>
    </location>
</feature>
<feature type="compositionally biased region" description="Polar residues" evidence="1">
    <location>
        <begin position="1592"/>
        <end position="1603"/>
    </location>
</feature>
<feature type="compositionally biased region" description="Low complexity" evidence="1">
    <location>
        <begin position="1646"/>
        <end position="1667"/>
    </location>
</feature>
<dbReference type="Proteomes" id="UP000717515">
    <property type="component" value="Unassembled WGS sequence"/>
</dbReference>
<dbReference type="Pfam" id="PF24919">
    <property type="entry name" value="Mug62"/>
    <property type="match status" value="1"/>
</dbReference>
<dbReference type="InterPro" id="IPR000873">
    <property type="entry name" value="AMP-dep_synth/lig_dom"/>
</dbReference>
<evidence type="ECO:0000259" key="2">
    <source>
        <dbReference type="Pfam" id="PF00501"/>
    </source>
</evidence>
<dbReference type="Pfam" id="PF23024">
    <property type="entry name" value="AMP-dom_DIP2-like"/>
    <property type="match status" value="1"/>
</dbReference>
<feature type="compositionally biased region" description="Polar residues" evidence="1">
    <location>
        <begin position="1569"/>
        <end position="1580"/>
    </location>
</feature>
<organism evidence="5 6">
    <name type="scientific">Mortierella alpina</name>
    <name type="common">Oleaginous fungus</name>
    <name type="synonym">Mortierella renispora</name>
    <dbReference type="NCBI Taxonomy" id="64518"/>
    <lineage>
        <taxon>Eukaryota</taxon>
        <taxon>Fungi</taxon>
        <taxon>Fungi incertae sedis</taxon>
        <taxon>Mucoromycota</taxon>
        <taxon>Mortierellomycotina</taxon>
        <taxon>Mortierellomycetes</taxon>
        <taxon>Mortierellales</taxon>
        <taxon>Mortierellaceae</taxon>
        <taxon>Mortierella</taxon>
    </lineage>
</organism>
<sequence>MASLSINTSRNHVRSTSGEMLNMPPAYYQMPRGATSMSNLRDNTYLSPSNRPINAGHEAHHRGPRPMMERYGPPPPPAPVPHGPSYDDMYRRARPKNFQNGPISPQVVNDMPWRPQTNLPNIERPEINVEELAGKQMLPLEPRSILEQAVDDSTMTPMSRFLNIMEVLRFRGLYMANAKAFSVVDIKGRETASWTWEKLHGRAEKISQTILEKTQLRRGSRVALVYRKSEIMDFLAAFYGCMMAGMTAVPINVIEEFAEMTYILNYTKAELALTTEYNHKALSKDLAMHKGVDWPLGVTWWKTDTLGSWHPKKKDGWPDIELPDLAYIEYSKAPNGELKGVAVSHRTLLSQCHAIKQSLGANPVRNSGTPTSPHPFTARSNSVPSDSKPVTPTAPVSPSRRASSTVIEGKKTDVVLSWLEPRQQVGLVLGGLLGVYRGSHTVFIHSGVTDTPGLWAHCAQRYRATLALGDYEGVRELLRFRPTEGAKREAQNLTCLETFLIDAVIIRPLLDLQFANEFLADLGVPSPQQVVVPMSSLPEHGGMILSMRDHLVFPRGADVIDFGFEYDPPRGPAPEPGSKRRPQGYAQASNTICHYLLDRGALKSNTIQVLATGEEALSRASERGVVLVGAFGYAMPRATLAVVDPETTALCQPNRVGEIWIDSPSIAFGFWELPKHSQSIFHALPLIVPVDTMIPEVYDPVPAGFLRTGLLGGLIEGRVVVFGLYEDRIQQEIVDLVHPEIVEFDYHYTADLSNTILDRIVGFTSCISFECVVNNEHLPVICAETPRSQRVDLVKLADFAKQAMVDYHGLRLYCIAIAPTGSLPRAFKNGKRVLHPVLCRKMFELGRLRLMHVHTSVDDTIFNISFGDDTNGGIWGVEALAVREAALPPHARMVQFSCCDFPKEVLDEKTKINLSQFSSLPEVLTWRAVVNQDEVAFVGVDGRGKDTKGLTFRKFGMKVVSIANHIEKRGGFRTGDRVVLLFPNGVEFAATMYACWLLGLVPIPVQLPEAQRLHEDITLLMGLLTELKVMHLIGNTATDELMKQKTTLIHVKACIGPRQDAVLPTVFNVSKAPKISKGLGKESGYVAPPAVALAKAAPAAVFVHYSTDMRRTLVKVSHATLMAQCRAQKVQCRFKTGRPILSCWKSFSGMGLLYSCGLGVYVGAPTVMIQHADFMTNPQIYFEALERHGARDALLNYAMLEQAMNANESITPASFNFTGVKNFLLNSEGRPRTEVNQAIERRFAQSRLEKTVINAMFGHMINPMVTTRSYMNIEPVRLHLSLKALRRGTVQITTEQEDPTGIWVEDSGIPVCGTTVAIVNPETREICLSREIGEIWVSSDSNVQSYQGAARDHGGRSLSNASPLSVEASNGAAEKTLTEPASPSDMNSRYNVTIAGGDARISYVRTGEIGFLWNYSKESFNGGKPTSLLFVLGSIGETFEVNGLMHFPKDVEATIERSHPNIAPNGSIVFQTDQAVVCVVQVRQPDVTVVNLTMSVMHQVLEKHQFMPDVIAIVGEGVLTKNRFGEKQRGKMLSLFMSAKMPLLYIHYPRGSLPQSVPEQMQPTPIISRLGSVSNYSPSSAGGAAHPEKPSSIRSNRSTTSMASMRSVRSFIGTMFNNLKGGHGGHGGVGPGPNFGSSPGSGASYPAGYIHHHAQGSSSSISGFHGSRPGSGSSVGLTSSYTGMMPPMTPTGPSTLSNASASSSSGHSPSNHLGHDGAVASRINGHSGVVGRTVSSNSIPQCDSPMSATTLTAATISGNRSGTISAPATVTPLLATTTAATAAASTPVNGGASSTMVLPTIISTSPLLKPIATISVTSAEVQDNNGAASVAPEPASTPAPASTSAPVAMAEPGAVVVNGDKSGTAIVVNTATVETMDGFP</sequence>
<comment type="caution">
    <text evidence="5">The sequence shown here is derived from an EMBL/GenBank/DDBJ whole genome shotgun (WGS) entry which is preliminary data.</text>
</comment>
<dbReference type="InterPro" id="IPR042099">
    <property type="entry name" value="ANL_N_sf"/>
</dbReference>
<dbReference type="Gene3D" id="3.40.50.12780">
    <property type="entry name" value="N-terminal domain of ligase-like"/>
    <property type="match status" value="3"/>
</dbReference>
<feature type="region of interest" description="Disordered" evidence="1">
    <location>
        <begin position="359"/>
        <end position="405"/>
    </location>
</feature>
<feature type="compositionally biased region" description="Low complexity" evidence="1">
    <location>
        <begin position="1678"/>
        <end position="1712"/>
    </location>
</feature>
<dbReference type="PANTHER" id="PTHR22754:SF32">
    <property type="entry name" value="DISCO-INTERACTING PROTEIN 2"/>
    <property type="match status" value="1"/>
</dbReference>
<evidence type="ECO:0000313" key="6">
    <source>
        <dbReference type="Proteomes" id="UP000717515"/>
    </source>
</evidence>
<dbReference type="InterPro" id="IPR056881">
    <property type="entry name" value="Mug62_dom"/>
</dbReference>
<evidence type="ECO:0000259" key="4">
    <source>
        <dbReference type="Pfam" id="PF24919"/>
    </source>
</evidence>
<dbReference type="SUPFAM" id="SSF56801">
    <property type="entry name" value="Acetyl-CoA synthetase-like"/>
    <property type="match status" value="2"/>
</dbReference>
<accession>A0A9P7ZX94</accession>
<evidence type="ECO:0000256" key="1">
    <source>
        <dbReference type="SAM" id="MobiDB-lite"/>
    </source>
</evidence>
<reference evidence="5" key="1">
    <citation type="submission" date="2021-07" db="EMBL/GenBank/DDBJ databases">
        <title>Draft genome of Mortierella alpina, strain LL118, isolated from an aspen leaf litter sample.</title>
        <authorList>
            <person name="Yang S."/>
            <person name="Vinatzer B.A."/>
        </authorList>
    </citation>
    <scope>NUCLEOTIDE SEQUENCE</scope>
    <source>
        <strain evidence="5">LL118</strain>
    </source>
</reference>
<name>A0A9P7ZX94_MORAP</name>
<feature type="region of interest" description="Disordered" evidence="1">
    <location>
        <begin position="1"/>
        <end position="24"/>
    </location>
</feature>
<evidence type="ECO:0000259" key="3">
    <source>
        <dbReference type="Pfam" id="PF23024"/>
    </source>
</evidence>
<dbReference type="PANTHER" id="PTHR22754">
    <property type="entry name" value="DISCO-INTERACTING PROTEIN 2 DIP2 -RELATED"/>
    <property type="match status" value="1"/>
</dbReference>
<feature type="domain" description="AMP-dependent synthetase/ligase" evidence="2">
    <location>
        <begin position="926"/>
        <end position="1346"/>
    </location>
</feature>
<dbReference type="Pfam" id="PF00501">
    <property type="entry name" value="AMP-binding"/>
    <property type="match status" value="2"/>
</dbReference>